<protein>
    <recommendedName>
        <fullName evidence="3">Crp/Fnr family transcriptional regulator</fullName>
    </recommendedName>
</protein>
<dbReference type="Proteomes" id="UP000239711">
    <property type="component" value="Unassembled WGS sequence"/>
</dbReference>
<dbReference type="EMBL" id="PVBQ01000027">
    <property type="protein sequence ID" value="PRD44524.1"/>
    <property type="molecule type" value="Genomic_DNA"/>
</dbReference>
<dbReference type="Gene3D" id="2.60.120.10">
    <property type="entry name" value="Jelly Rolls"/>
    <property type="match status" value="1"/>
</dbReference>
<gene>
    <name evidence="1" type="ORF">C5745_19290</name>
</gene>
<accession>A0A2S9IVG9</accession>
<keyword evidence="2" id="KW-1185">Reference proteome</keyword>
<dbReference type="InterPro" id="IPR014710">
    <property type="entry name" value="RmlC-like_jellyroll"/>
</dbReference>
<evidence type="ECO:0000313" key="1">
    <source>
        <dbReference type="EMBL" id="PRD44524.1"/>
    </source>
</evidence>
<evidence type="ECO:0008006" key="3">
    <source>
        <dbReference type="Google" id="ProtNLM"/>
    </source>
</evidence>
<name>A0A2S9IVG9_9SPHI</name>
<proteinExistence type="predicted"/>
<comment type="caution">
    <text evidence="1">The sequence shown here is derived from an EMBL/GenBank/DDBJ whole genome shotgun (WGS) entry which is preliminary data.</text>
</comment>
<sequence length="121" mass="13878">MKKENAESLDIAHFLFENDFGIVSTLDPDYDFVALEPTMLLVLTREDLDYLLARSPELLAAYHKLVAYWAAQRNYRAKLLLLSAAERKSLLIKRWGALTNRISNKDLASYLGMNVSYYSTI</sequence>
<evidence type="ECO:0000313" key="2">
    <source>
        <dbReference type="Proteomes" id="UP000239711"/>
    </source>
</evidence>
<dbReference type="RefSeq" id="WP_105718654.1">
    <property type="nucleotide sequence ID" value="NZ_PVBQ01000027.1"/>
</dbReference>
<dbReference type="AlphaFoldDB" id="A0A2S9IVG9"/>
<reference evidence="1 2" key="1">
    <citation type="submission" date="2018-02" db="EMBL/GenBank/DDBJ databases">
        <title>The draft genome of Sphingobacterium sp. 5JN-11.</title>
        <authorList>
            <person name="Liu L."/>
            <person name="Li L."/>
            <person name="Liang L."/>
            <person name="Zhang X."/>
            <person name="Wang T."/>
        </authorList>
    </citation>
    <scope>NUCLEOTIDE SEQUENCE [LARGE SCALE GENOMIC DNA]</scope>
    <source>
        <strain evidence="1 2">5JN-11</strain>
    </source>
</reference>
<dbReference type="InterPro" id="IPR018490">
    <property type="entry name" value="cNMP-bd_dom_sf"/>
</dbReference>
<dbReference type="SUPFAM" id="SSF51206">
    <property type="entry name" value="cAMP-binding domain-like"/>
    <property type="match status" value="1"/>
</dbReference>
<dbReference type="OrthoDB" id="711326at2"/>
<organism evidence="1 2">
    <name type="scientific">Sphingobacterium haloxyli</name>
    <dbReference type="NCBI Taxonomy" id="2100533"/>
    <lineage>
        <taxon>Bacteria</taxon>
        <taxon>Pseudomonadati</taxon>
        <taxon>Bacteroidota</taxon>
        <taxon>Sphingobacteriia</taxon>
        <taxon>Sphingobacteriales</taxon>
        <taxon>Sphingobacteriaceae</taxon>
        <taxon>Sphingobacterium</taxon>
    </lineage>
</organism>